<dbReference type="AlphaFoldDB" id="A0AAV1S300"/>
<dbReference type="Proteomes" id="UP001314170">
    <property type="component" value="Unassembled WGS sequence"/>
</dbReference>
<organism evidence="1 2">
    <name type="scientific">Dovyalis caffra</name>
    <dbReference type="NCBI Taxonomy" id="77055"/>
    <lineage>
        <taxon>Eukaryota</taxon>
        <taxon>Viridiplantae</taxon>
        <taxon>Streptophyta</taxon>
        <taxon>Embryophyta</taxon>
        <taxon>Tracheophyta</taxon>
        <taxon>Spermatophyta</taxon>
        <taxon>Magnoliopsida</taxon>
        <taxon>eudicotyledons</taxon>
        <taxon>Gunneridae</taxon>
        <taxon>Pentapetalae</taxon>
        <taxon>rosids</taxon>
        <taxon>fabids</taxon>
        <taxon>Malpighiales</taxon>
        <taxon>Salicaceae</taxon>
        <taxon>Flacourtieae</taxon>
        <taxon>Dovyalis</taxon>
    </lineage>
</organism>
<evidence type="ECO:0000313" key="1">
    <source>
        <dbReference type="EMBL" id="CAK7343490.1"/>
    </source>
</evidence>
<protein>
    <submittedName>
        <fullName evidence="1">Uncharacterized protein</fullName>
    </submittedName>
</protein>
<gene>
    <name evidence="1" type="ORF">DCAF_LOCUS17335</name>
</gene>
<proteinExistence type="predicted"/>
<reference evidence="1 2" key="1">
    <citation type="submission" date="2024-01" db="EMBL/GenBank/DDBJ databases">
        <authorList>
            <person name="Waweru B."/>
        </authorList>
    </citation>
    <scope>NUCLEOTIDE SEQUENCE [LARGE SCALE GENOMIC DNA]</scope>
</reference>
<sequence>MDNILDSIPIIEQVAGLDVPSHSESDSELNTLLLLQKRHKVLSTWDIKDIMKWLKEENWE</sequence>
<evidence type="ECO:0000313" key="2">
    <source>
        <dbReference type="Proteomes" id="UP001314170"/>
    </source>
</evidence>
<dbReference type="EMBL" id="CAWUPB010001160">
    <property type="protein sequence ID" value="CAK7343490.1"/>
    <property type="molecule type" value="Genomic_DNA"/>
</dbReference>
<accession>A0AAV1S300</accession>
<keyword evidence="2" id="KW-1185">Reference proteome</keyword>
<name>A0AAV1S300_9ROSI</name>
<comment type="caution">
    <text evidence="1">The sequence shown here is derived from an EMBL/GenBank/DDBJ whole genome shotgun (WGS) entry which is preliminary data.</text>
</comment>